<accession>A0AAD8MV82</accession>
<organism evidence="2 3">
    <name type="scientific">Heracleum sosnowskyi</name>
    <dbReference type="NCBI Taxonomy" id="360622"/>
    <lineage>
        <taxon>Eukaryota</taxon>
        <taxon>Viridiplantae</taxon>
        <taxon>Streptophyta</taxon>
        <taxon>Embryophyta</taxon>
        <taxon>Tracheophyta</taxon>
        <taxon>Spermatophyta</taxon>
        <taxon>Magnoliopsida</taxon>
        <taxon>eudicotyledons</taxon>
        <taxon>Gunneridae</taxon>
        <taxon>Pentapetalae</taxon>
        <taxon>asterids</taxon>
        <taxon>campanulids</taxon>
        <taxon>Apiales</taxon>
        <taxon>Apiaceae</taxon>
        <taxon>Apioideae</taxon>
        <taxon>apioid superclade</taxon>
        <taxon>Tordylieae</taxon>
        <taxon>Tordyliinae</taxon>
        <taxon>Heracleum</taxon>
    </lineage>
</organism>
<protein>
    <recommendedName>
        <fullName evidence="1">F-box domain-containing protein</fullName>
    </recommendedName>
</protein>
<dbReference type="EMBL" id="JAUIZM010000005">
    <property type="protein sequence ID" value="KAK1385997.1"/>
    <property type="molecule type" value="Genomic_DNA"/>
</dbReference>
<dbReference type="Proteomes" id="UP001237642">
    <property type="component" value="Unassembled WGS sequence"/>
</dbReference>
<evidence type="ECO:0000313" key="2">
    <source>
        <dbReference type="EMBL" id="KAK1385997.1"/>
    </source>
</evidence>
<dbReference type="InterPro" id="IPR036047">
    <property type="entry name" value="F-box-like_dom_sf"/>
</dbReference>
<dbReference type="Pfam" id="PF03478">
    <property type="entry name" value="Beta-prop_KIB1-4"/>
    <property type="match status" value="1"/>
</dbReference>
<feature type="domain" description="F-box" evidence="1">
    <location>
        <begin position="67"/>
        <end position="107"/>
    </location>
</feature>
<dbReference type="Gene3D" id="1.20.1280.50">
    <property type="match status" value="1"/>
</dbReference>
<evidence type="ECO:0000313" key="3">
    <source>
        <dbReference type="Proteomes" id="UP001237642"/>
    </source>
</evidence>
<dbReference type="AlphaFoldDB" id="A0AAD8MV82"/>
<comment type="caution">
    <text evidence="2">The sequence shown here is derived from an EMBL/GenBank/DDBJ whole genome shotgun (WGS) entry which is preliminary data.</text>
</comment>
<gene>
    <name evidence="2" type="ORF">POM88_023732</name>
</gene>
<reference evidence="2" key="2">
    <citation type="submission" date="2023-05" db="EMBL/GenBank/DDBJ databases">
        <authorList>
            <person name="Schelkunov M.I."/>
        </authorList>
    </citation>
    <scope>NUCLEOTIDE SEQUENCE</scope>
    <source>
        <strain evidence="2">Hsosn_3</strain>
        <tissue evidence="2">Leaf</tissue>
    </source>
</reference>
<dbReference type="InterPro" id="IPR005174">
    <property type="entry name" value="KIB1-4_b-propeller"/>
</dbReference>
<name>A0AAD8MV82_9APIA</name>
<dbReference type="Pfam" id="PF00646">
    <property type="entry name" value="F-box"/>
    <property type="match status" value="1"/>
</dbReference>
<keyword evidence="3" id="KW-1185">Reference proteome</keyword>
<proteinExistence type="predicted"/>
<dbReference type="InterPro" id="IPR001810">
    <property type="entry name" value="F-box_dom"/>
</dbReference>
<reference evidence="2" key="1">
    <citation type="submission" date="2023-02" db="EMBL/GenBank/DDBJ databases">
        <title>Genome of toxic invasive species Heracleum sosnowskyi carries increased number of genes despite the absence of recent whole-genome duplications.</title>
        <authorList>
            <person name="Schelkunov M."/>
            <person name="Shtratnikova V."/>
            <person name="Makarenko M."/>
            <person name="Klepikova A."/>
            <person name="Omelchenko D."/>
            <person name="Novikova G."/>
            <person name="Obukhova E."/>
            <person name="Bogdanov V."/>
            <person name="Penin A."/>
            <person name="Logacheva M."/>
        </authorList>
    </citation>
    <scope>NUCLEOTIDE SEQUENCE</scope>
    <source>
        <strain evidence="2">Hsosn_3</strain>
        <tissue evidence="2">Leaf</tissue>
    </source>
</reference>
<sequence>MEGDGRPNLGGMENAFSIKIMRRLIEYFAGRLHVDLIWTYVPAKQTKKGKQACSRSGDRILGAWDILPNELLGLVLMKLNVIDFLAFRGVCRSWRSASIDICKRFLERQQPLVVAKPKYSKKACVLYNMFDEKSWKTMLPNLPCKKLLGLSCGYLITIDRHIGFWLVNLITRHELHFPFLPASMHLSESIGEIYDFKVRAALFRSSHSSRVFMILFSRDHNILLLSESGASSWQEYRLPNTRSGISDVKILDGKIFILTCDGLFGEFNPRSEPVLKLYNIKIPLQLSSQLYLQLVTSEKKIYTIVSRRLSPYLLSVRYTSLYELDYKMESVNQINELGSKSLFLSPFNSALVDTTDWGAGNCVCVLEPISSKECVFYHLNGNKLATIPIVWECRLTPYFWYFLSESWDISCAGDEFGT</sequence>
<evidence type="ECO:0000259" key="1">
    <source>
        <dbReference type="SMART" id="SM00256"/>
    </source>
</evidence>
<dbReference type="SUPFAM" id="SSF81383">
    <property type="entry name" value="F-box domain"/>
    <property type="match status" value="1"/>
</dbReference>
<dbReference type="PANTHER" id="PTHR45463">
    <property type="entry name" value="OS09G0392200 PROTEIN"/>
    <property type="match status" value="1"/>
</dbReference>
<dbReference type="PANTHER" id="PTHR45463:SF8">
    <property type="entry name" value="OS09G0392200 PROTEIN"/>
    <property type="match status" value="1"/>
</dbReference>
<dbReference type="SMART" id="SM00256">
    <property type="entry name" value="FBOX"/>
    <property type="match status" value="1"/>
</dbReference>